<reference evidence="1 2" key="1">
    <citation type="journal article" date="2012" name="Stand. Genomic Sci.">
        <title>Complete genome sequencing and analysis of Saprospira grandis str. Lewin, a predatory marine bacterium.</title>
        <authorList>
            <person name="Saw J.H."/>
            <person name="Yuryev A."/>
            <person name="Kanbe M."/>
            <person name="Hou S."/>
            <person name="Young A.G."/>
            <person name="Aizawa S."/>
            <person name="Alam M."/>
        </authorList>
    </citation>
    <scope>NUCLEOTIDE SEQUENCE [LARGE SCALE GENOMIC DNA]</scope>
    <source>
        <strain evidence="1 2">Lewin</strain>
        <plasmid evidence="2">Plasmid SGRA01</plasmid>
    </source>
</reference>
<protein>
    <submittedName>
        <fullName evidence="1">Uncharacterized protein</fullName>
    </submittedName>
</protein>
<evidence type="ECO:0000313" key="2">
    <source>
        <dbReference type="Proteomes" id="UP000007519"/>
    </source>
</evidence>
<gene>
    <name evidence="1" type="ORF">SGRA_p0015</name>
</gene>
<name>H6LAZ0_SAPGL</name>
<dbReference type="EMBL" id="CP002832">
    <property type="protein sequence ID" value="AFC26955.1"/>
    <property type="molecule type" value="Genomic_DNA"/>
</dbReference>
<dbReference type="KEGG" id="sgn:SGRA_p0015"/>
<proteinExistence type="predicted"/>
<geneLocation type="plasmid" evidence="2">
    <name>SGRA01</name>
</geneLocation>
<dbReference type="AlphaFoldDB" id="H6LAZ0"/>
<accession>H6LAZ0</accession>
<dbReference type="Proteomes" id="UP000007519">
    <property type="component" value="Plasmid unnamed"/>
</dbReference>
<dbReference type="HOGENOM" id="CLU_2702706_0_0_10"/>
<keyword evidence="2" id="KW-1185">Reference proteome</keyword>
<sequence>MLAKMFIKLDPRPEANRAIFFIFLMFWGLRSKAAALCSRARKSARPCSRLWRLWSGPSGHPCTALGHEGLAVF</sequence>
<keyword evidence="1" id="KW-0614">Plasmid</keyword>
<evidence type="ECO:0000313" key="1">
    <source>
        <dbReference type="EMBL" id="AFC26955.1"/>
    </source>
</evidence>
<organism evidence="1 2">
    <name type="scientific">Saprospira grandis (strain Lewin)</name>
    <dbReference type="NCBI Taxonomy" id="984262"/>
    <lineage>
        <taxon>Bacteria</taxon>
        <taxon>Pseudomonadati</taxon>
        <taxon>Bacteroidota</taxon>
        <taxon>Saprospiria</taxon>
        <taxon>Saprospirales</taxon>
        <taxon>Saprospiraceae</taxon>
        <taxon>Saprospira</taxon>
    </lineage>
</organism>